<accession>H3RL17</accession>
<reference evidence="2 3" key="1">
    <citation type="journal article" date="2012" name="Mol. Microbiol.">
        <title>The genetic and structural basis of two distinct terminal side branch residues in stewartan and amylovoran exopolysaccharides and their potential role in host adaptation.</title>
        <authorList>
            <person name="Wang X."/>
            <person name="Yang F."/>
            <person name="von Bodman S.B."/>
        </authorList>
    </citation>
    <scope>NUCLEOTIDE SEQUENCE [LARGE SCALE GENOMIC DNA]</scope>
    <source>
        <strain evidence="2 3">DC283</strain>
    </source>
</reference>
<organism evidence="2 3">
    <name type="scientific">Pantoea stewartii subsp. stewartii DC283</name>
    <dbReference type="NCBI Taxonomy" id="660596"/>
    <lineage>
        <taxon>Bacteria</taxon>
        <taxon>Pseudomonadati</taxon>
        <taxon>Pseudomonadota</taxon>
        <taxon>Gammaproteobacteria</taxon>
        <taxon>Enterobacterales</taxon>
        <taxon>Erwiniaceae</taxon>
        <taxon>Pantoea</taxon>
    </lineage>
</organism>
<feature type="domain" description="Glycosyl hydrolase-like 10" evidence="1">
    <location>
        <begin position="6"/>
        <end position="44"/>
    </location>
</feature>
<evidence type="ECO:0000313" key="3">
    <source>
        <dbReference type="Proteomes" id="UP000005050"/>
    </source>
</evidence>
<gene>
    <name evidence="2" type="ORF">CKS_4513</name>
</gene>
<dbReference type="InterPro" id="IPR003790">
    <property type="entry name" value="GHL10"/>
</dbReference>
<comment type="caution">
    <text evidence="2">The sequence shown here is derived from an EMBL/GenBank/DDBJ whole genome shotgun (WGS) entry which is preliminary data.</text>
</comment>
<evidence type="ECO:0000259" key="1">
    <source>
        <dbReference type="Pfam" id="PF02638"/>
    </source>
</evidence>
<dbReference type="EMBL" id="AHIE01000039">
    <property type="protein sequence ID" value="EHT98012.1"/>
    <property type="molecule type" value="Genomic_DNA"/>
</dbReference>
<name>H3RL17_PANSE</name>
<evidence type="ECO:0000313" key="2">
    <source>
        <dbReference type="EMBL" id="EHT98012.1"/>
    </source>
</evidence>
<dbReference type="Proteomes" id="UP000005050">
    <property type="component" value="Unassembled WGS sequence"/>
</dbReference>
<protein>
    <submittedName>
        <fullName evidence="2">FenI family protein</fullName>
    </submittedName>
</protein>
<dbReference type="AlphaFoldDB" id="H3RL17"/>
<sequence>MGVGKHDYIAPQIYWPLARKVARYDVITRWWADIVRGTGTALYIVHGIIQGWNPFGN</sequence>
<dbReference type="Pfam" id="PF02638">
    <property type="entry name" value="GHL10"/>
    <property type="match status" value="1"/>
</dbReference>
<proteinExistence type="predicted"/>